<feature type="domain" description="HYR-like" evidence="2">
    <location>
        <begin position="528"/>
        <end position="598"/>
    </location>
</feature>
<reference evidence="3 4" key="1">
    <citation type="submission" date="2018-12" db="EMBL/GenBank/DDBJ databases">
        <title>Mangrovimonas spongiae sp. nov., a novel member of the genus Mangrovimonas isolated from marine sponge.</title>
        <authorList>
            <person name="Zhuang L."/>
            <person name="Luo L."/>
        </authorList>
    </citation>
    <scope>NUCLEOTIDE SEQUENCE [LARGE SCALE GENOMIC DNA]</scope>
    <source>
        <strain evidence="3 4">HN-E26</strain>
    </source>
</reference>
<feature type="domain" description="HYR-like" evidence="2">
    <location>
        <begin position="453"/>
        <end position="523"/>
    </location>
</feature>
<evidence type="ECO:0000256" key="1">
    <source>
        <dbReference type="SAM" id="SignalP"/>
    </source>
</evidence>
<dbReference type="Proteomes" id="UP000270620">
    <property type="component" value="Unassembled WGS sequence"/>
</dbReference>
<feature type="non-terminal residue" evidence="3">
    <location>
        <position position="665"/>
    </location>
</feature>
<evidence type="ECO:0000313" key="4">
    <source>
        <dbReference type="Proteomes" id="UP000270620"/>
    </source>
</evidence>
<name>A0A428JWJ2_9FLAO</name>
<gene>
    <name evidence="3" type="ORF">EJA19_10700</name>
</gene>
<dbReference type="RefSeq" id="WP_148101711.1">
    <property type="nucleotide sequence ID" value="NZ_RWBG01000005.1"/>
</dbReference>
<protein>
    <recommendedName>
        <fullName evidence="2">HYR-like domain-containing protein</fullName>
    </recommendedName>
</protein>
<dbReference type="AlphaFoldDB" id="A0A428JWJ2"/>
<sequence>MKTSAFKNKLLKIATCLMLLVGSNIYGQIANVLEISNVNCVPDPNANCTSSSVKILGAFIGDENGVPLTSDNVANYDANDDFYVYAQVDATGNKFDLFIQFTLIKYLNDGTRTETLVEAHASGSTVDGNYQVNYPIPGYVLAGEINSLYGLEDILLTWDNTDDNTPTCPNGNYSACNGTIPDQIAVGPFLVVPQFDPISCFGDTTDVTLIAGGGNSPYTFTYLNNNTNATATNSTGIFSNLPAGNYTFTSTDSSNPQREVIQNITINQPTQVENTVNAPTLSCSTGTTTVTFTASGGTPPYTYVDNGNTTGGTSSWNSSTNELIYTGVSEGSIFVSFFDANGCVASNNITIEAVDQTPPSITAPDDYDLQGCDVSVITDLPYNDVGTSITLAELQSALGGNGNASDDNNIDSITYIDTQTGTCPIIVERTFTVSDGCSSSEAVQYIEINQPMFTVPASETETVDCLADAVQPTAPVVADACGNDITPVITENADPACEGAKVYTFTYTDCANNEAVYTYTYNIELPAFTVPASETETVDCLADAVQPTAPVVADACGNDITPVITENADPACEGAKVYTFTYTDCANNEAVYTYTYNIELPAFTVPASETETVDCLADAVQPTAPVVADACGNDITPVITENADPACEGAKVYTFTYTDCANNEA</sequence>
<feature type="signal peptide" evidence="1">
    <location>
        <begin position="1"/>
        <end position="27"/>
    </location>
</feature>
<proteinExistence type="predicted"/>
<dbReference type="EMBL" id="RWBG01000005">
    <property type="protein sequence ID" value="RSK38523.1"/>
    <property type="molecule type" value="Genomic_DNA"/>
</dbReference>
<dbReference type="InterPro" id="IPR057078">
    <property type="entry name" value="HYR-4C"/>
</dbReference>
<dbReference type="Pfam" id="PF23237">
    <property type="entry name" value="HYR_4C"/>
    <property type="match status" value="3"/>
</dbReference>
<keyword evidence="1" id="KW-0732">Signal</keyword>
<dbReference type="OrthoDB" id="599464at2"/>
<feature type="domain" description="HYR-like" evidence="2">
    <location>
        <begin position="603"/>
        <end position="664"/>
    </location>
</feature>
<keyword evidence="4" id="KW-1185">Reference proteome</keyword>
<feature type="chain" id="PRO_5019184645" description="HYR-like domain-containing protein" evidence="1">
    <location>
        <begin position="28"/>
        <end position="665"/>
    </location>
</feature>
<accession>A0A428JWJ2</accession>
<evidence type="ECO:0000259" key="2">
    <source>
        <dbReference type="Pfam" id="PF23237"/>
    </source>
</evidence>
<evidence type="ECO:0000313" key="3">
    <source>
        <dbReference type="EMBL" id="RSK38523.1"/>
    </source>
</evidence>
<organism evidence="3 4">
    <name type="scientific">Mangrovimonas spongiae</name>
    <dbReference type="NCBI Taxonomy" id="2494697"/>
    <lineage>
        <taxon>Bacteria</taxon>
        <taxon>Pseudomonadati</taxon>
        <taxon>Bacteroidota</taxon>
        <taxon>Flavobacteriia</taxon>
        <taxon>Flavobacteriales</taxon>
        <taxon>Flavobacteriaceae</taxon>
        <taxon>Mangrovimonas</taxon>
    </lineage>
</organism>
<comment type="caution">
    <text evidence="3">The sequence shown here is derived from an EMBL/GenBank/DDBJ whole genome shotgun (WGS) entry which is preliminary data.</text>
</comment>